<keyword evidence="6 20" id="KW-0963">Cytoplasm</keyword>
<evidence type="ECO:0000256" key="4">
    <source>
        <dbReference type="ARBA" id="ARBA00007707"/>
    </source>
</evidence>
<evidence type="ECO:0000256" key="11">
    <source>
        <dbReference type="ARBA" id="ARBA00022842"/>
    </source>
</evidence>
<evidence type="ECO:0000256" key="16">
    <source>
        <dbReference type="ARBA" id="ARBA00023316"/>
    </source>
</evidence>
<keyword evidence="23" id="KW-1185">Reference proteome</keyword>
<feature type="binding site" evidence="20">
    <location>
        <position position="440"/>
    </location>
    <ligand>
        <name>acetyl-CoA</name>
        <dbReference type="ChEBI" id="CHEBI:57288"/>
    </ligand>
</feature>
<dbReference type="InterPro" id="IPR038009">
    <property type="entry name" value="GlmU_C_LbH"/>
</dbReference>
<comment type="pathway">
    <text evidence="20">Bacterial outer membrane biogenesis; LPS lipid A biosynthesis.</text>
</comment>
<evidence type="ECO:0000256" key="17">
    <source>
        <dbReference type="ARBA" id="ARBA00048247"/>
    </source>
</evidence>
<accession>A0A1M5W7K9</accession>
<keyword evidence="15 20" id="KW-0012">Acyltransferase</keyword>
<dbReference type="EMBL" id="FQXD01000015">
    <property type="protein sequence ID" value="SHH83476.1"/>
    <property type="molecule type" value="Genomic_DNA"/>
</dbReference>
<dbReference type="Proteomes" id="UP000184079">
    <property type="component" value="Unassembled WGS sequence"/>
</dbReference>
<feature type="binding site" evidence="20">
    <location>
        <position position="228"/>
    </location>
    <ligand>
        <name>Mg(2+)</name>
        <dbReference type="ChEBI" id="CHEBI:18420"/>
    </ligand>
</feature>
<dbReference type="CDD" id="cd03353">
    <property type="entry name" value="LbH_GlmU_C"/>
    <property type="match status" value="1"/>
</dbReference>
<dbReference type="Gene3D" id="3.90.550.10">
    <property type="entry name" value="Spore Coat Polysaccharide Biosynthesis Protein SpsA, Chain A"/>
    <property type="match status" value="1"/>
</dbReference>
<gene>
    <name evidence="20" type="primary">glmU</name>
    <name evidence="22" type="ORF">SAMN05421807_11531</name>
</gene>
<dbReference type="GO" id="GO:0009245">
    <property type="term" value="P:lipid A biosynthetic process"/>
    <property type="evidence" value="ECO:0007669"/>
    <property type="project" value="UniProtKB-UniRule"/>
</dbReference>
<keyword evidence="11 20" id="KW-0460">Magnesium</keyword>
<comment type="subunit">
    <text evidence="20">Homotrimer.</text>
</comment>
<keyword evidence="9 20" id="KW-0479">Metal-binding</keyword>
<dbReference type="GO" id="GO:0008360">
    <property type="term" value="P:regulation of cell shape"/>
    <property type="evidence" value="ECO:0007669"/>
    <property type="project" value="UniProtKB-KW"/>
</dbReference>
<evidence type="ECO:0000256" key="7">
    <source>
        <dbReference type="ARBA" id="ARBA00022679"/>
    </source>
</evidence>
<dbReference type="InterPro" id="IPR005882">
    <property type="entry name" value="Bifunctional_GlmU"/>
</dbReference>
<evidence type="ECO:0000313" key="23">
    <source>
        <dbReference type="Proteomes" id="UP000184079"/>
    </source>
</evidence>
<comment type="cofactor">
    <cofactor evidence="20">
        <name>Mg(2+)</name>
        <dbReference type="ChEBI" id="CHEBI:18420"/>
    </cofactor>
    <text evidence="20">Binds 1 Mg(2+) ion per subunit.</text>
</comment>
<dbReference type="InterPro" id="IPR011004">
    <property type="entry name" value="Trimer_LpxA-like_sf"/>
</dbReference>
<feature type="binding site" evidence="20">
    <location>
        <begin position="78"/>
        <end position="79"/>
    </location>
    <ligand>
        <name>UDP-N-acetyl-alpha-D-glucosamine</name>
        <dbReference type="ChEBI" id="CHEBI:57705"/>
    </ligand>
</feature>
<dbReference type="PANTHER" id="PTHR43584">
    <property type="entry name" value="NUCLEOTIDYL TRANSFERASE"/>
    <property type="match status" value="1"/>
</dbReference>
<keyword evidence="13 20" id="KW-0573">Peptidoglycan synthesis</keyword>
<dbReference type="SUPFAM" id="SSF51161">
    <property type="entry name" value="Trimeric LpxA-like enzymes"/>
    <property type="match status" value="1"/>
</dbReference>
<evidence type="ECO:0000256" key="12">
    <source>
        <dbReference type="ARBA" id="ARBA00022960"/>
    </source>
</evidence>
<keyword evidence="16 20" id="KW-0961">Cell wall biogenesis/degradation</keyword>
<evidence type="ECO:0000256" key="15">
    <source>
        <dbReference type="ARBA" id="ARBA00023315"/>
    </source>
</evidence>
<evidence type="ECO:0000256" key="18">
    <source>
        <dbReference type="ARBA" id="ARBA00048493"/>
    </source>
</evidence>
<dbReference type="InterPro" id="IPR001451">
    <property type="entry name" value="Hexapep"/>
</dbReference>
<dbReference type="GO" id="GO:0005737">
    <property type="term" value="C:cytoplasm"/>
    <property type="evidence" value="ECO:0007669"/>
    <property type="project" value="UniProtKB-SubCell"/>
</dbReference>
<comment type="subcellular location">
    <subcellularLocation>
        <location evidence="1 20">Cytoplasm</location>
    </subcellularLocation>
</comment>
<evidence type="ECO:0000256" key="8">
    <source>
        <dbReference type="ARBA" id="ARBA00022695"/>
    </source>
</evidence>
<dbReference type="CDD" id="cd02540">
    <property type="entry name" value="GT2_GlmU_N_bac"/>
    <property type="match status" value="1"/>
</dbReference>
<dbReference type="UniPathway" id="UPA00973"/>
<protein>
    <recommendedName>
        <fullName evidence="20">Bifunctional protein GlmU</fullName>
    </recommendedName>
    <domain>
        <recommendedName>
            <fullName evidence="20">UDP-N-acetylglucosamine pyrophosphorylase</fullName>
            <ecNumber evidence="20">2.7.7.23</ecNumber>
        </recommendedName>
        <alternativeName>
            <fullName evidence="20">N-acetylglucosamine-1-phosphate uridyltransferase</fullName>
        </alternativeName>
    </domain>
    <domain>
        <recommendedName>
            <fullName evidence="20">Glucosamine-1-phosphate N-acetyltransferase</fullName>
            <ecNumber evidence="20">2.3.1.157</ecNumber>
        </recommendedName>
    </domain>
</protein>
<comment type="pathway">
    <text evidence="2 20">Nucleotide-sugar biosynthesis; UDP-N-acetyl-alpha-D-glucosamine biosynthesis; N-acetyl-alpha-D-glucosamine 1-phosphate from alpha-D-glucosamine 6-phosphate (route II): step 2/2.</text>
</comment>
<dbReference type="GO" id="GO:0000287">
    <property type="term" value="F:magnesium ion binding"/>
    <property type="evidence" value="ECO:0007669"/>
    <property type="project" value="UniProtKB-UniRule"/>
</dbReference>
<sequence>MTNRYAVILAAGQGTRMKSKLYKVLHPVAGRPMVQHVVEQVGGVNVDKIITIVGFGAEDVKKQLGPKSEYVLQEEQLGTGHAVVQAKALLEGKEGTTIVVCGDTPLITRETYQALIEHHEQTEAKATILTAKAPNPYGYGRILRNKQNDVERIVEHKDANEAELLVDEINTGTYCFDNQALFQALAHVSNDNAQGEYYLPDVIEILQTKGETVSAYQTADFEETLGINDRVALAQAEKIMKQRVNERHMRNGVAIIDPDQTYIEPSVTIGADTIIHPGTMIKGDTVIEENAEIGPYSELTNCHVGNGTIIKQSVVNDSKIGNDVKIGPYAHIRPDSAIGNHVKIGNFVEIKKTSLGENSKVSHLSYIGDAQVGSNVNVGCGTITVNYDGKHKYVTTIEDESFIGCNSNLVAPVKIGKGSYIAAGSTINKDVPEDSLSIARARQTNKEGYAEKIKNRKKD</sequence>
<name>A0A1M5W7K9_9BACI</name>
<dbReference type="GO" id="GO:0071555">
    <property type="term" value="P:cell wall organization"/>
    <property type="evidence" value="ECO:0007669"/>
    <property type="project" value="UniProtKB-KW"/>
</dbReference>
<keyword evidence="8 20" id="KW-0548">Nucleotidyltransferase</keyword>
<feature type="binding site" evidence="20">
    <location>
        <begin position="9"/>
        <end position="12"/>
    </location>
    <ligand>
        <name>UDP-N-acetyl-alpha-D-glucosamine</name>
        <dbReference type="ChEBI" id="CHEBI:57705"/>
    </ligand>
</feature>
<dbReference type="PANTHER" id="PTHR43584:SF3">
    <property type="entry name" value="BIFUNCTIONAL PROTEIN GLMU"/>
    <property type="match status" value="1"/>
</dbReference>
<keyword evidence="14 20" id="KW-0511">Multifunctional enzyme</keyword>
<dbReference type="InterPro" id="IPR018357">
    <property type="entry name" value="Hexapep_transf_CS"/>
</dbReference>
<reference evidence="23" key="1">
    <citation type="submission" date="2016-11" db="EMBL/GenBank/DDBJ databases">
        <authorList>
            <person name="Varghese N."/>
            <person name="Submissions S."/>
        </authorList>
    </citation>
    <scope>NUCLEOTIDE SEQUENCE [LARGE SCALE GENOMIC DNA]</scope>
    <source>
        <strain evidence="23">CGMCC 1.6496</strain>
    </source>
</reference>
<evidence type="ECO:0000256" key="19">
    <source>
        <dbReference type="ARBA" id="ARBA00049628"/>
    </source>
</evidence>
<dbReference type="Pfam" id="PF00483">
    <property type="entry name" value="NTP_transferase"/>
    <property type="match status" value="1"/>
</dbReference>
<evidence type="ECO:0000259" key="21">
    <source>
        <dbReference type="Pfam" id="PF00483"/>
    </source>
</evidence>
<dbReference type="GO" id="GO:0000902">
    <property type="term" value="P:cell morphogenesis"/>
    <property type="evidence" value="ECO:0007669"/>
    <property type="project" value="UniProtKB-UniRule"/>
</dbReference>
<dbReference type="HAMAP" id="MF_01631">
    <property type="entry name" value="GlmU"/>
    <property type="match status" value="1"/>
</dbReference>
<evidence type="ECO:0000256" key="14">
    <source>
        <dbReference type="ARBA" id="ARBA00023268"/>
    </source>
</evidence>
<feature type="binding site" evidence="20">
    <location>
        <position position="366"/>
    </location>
    <ligand>
        <name>UDP-N-acetyl-alpha-D-glucosamine</name>
        <dbReference type="ChEBI" id="CHEBI:57705"/>
    </ligand>
</feature>
<feature type="binding site" evidence="20">
    <location>
        <position position="228"/>
    </location>
    <ligand>
        <name>UDP-N-acetyl-alpha-D-glucosamine</name>
        <dbReference type="ChEBI" id="CHEBI:57705"/>
    </ligand>
</feature>
<feature type="binding site" evidence="20">
    <location>
        <position position="170"/>
    </location>
    <ligand>
        <name>UDP-N-acetyl-alpha-D-glucosamine</name>
        <dbReference type="ChEBI" id="CHEBI:57705"/>
    </ligand>
</feature>
<feature type="binding site" evidence="20">
    <location>
        <position position="351"/>
    </location>
    <ligand>
        <name>UDP-N-acetyl-alpha-D-glucosamine</name>
        <dbReference type="ChEBI" id="CHEBI:57705"/>
    </ligand>
</feature>
<keyword evidence="7 20" id="KW-0808">Transferase</keyword>
<dbReference type="AlphaFoldDB" id="A0A1M5W7K9"/>
<dbReference type="GO" id="GO:0009252">
    <property type="term" value="P:peptidoglycan biosynthetic process"/>
    <property type="evidence" value="ECO:0007669"/>
    <property type="project" value="UniProtKB-UniRule"/>
</dbReference>
<dbReference type="EC" id="2.3.1.157" evidence="20"/>
<evidence type="ECO:0000256" key="9">
    <source>
        <dbReference type="ARBA" id="ARBA00022723"/>
    </source>
</evidence>
<evidence type="ECO:0000256" key="2">
    <source>
        <dbReference type="ARBA" id="ARBA00005166"/>
    </source>
</evidence>
<evidence type="ECO:0000256" key="13">
    <source>
        <dbReference type="ARBA" id="ARBA00022984"/>
    </source>
</evidence>
<comment type="similarity">
    <text evidence="4 20">In the C-terminal section; belongs to the transferase hexapeptide repeat family.</text>
</comment>
<evidence type="ECO:0000256" key="20">
    <source>
        <dbReference type="HAMAP-Rule" id="MF_01631"/>
    </source>
</evidence>
<feature type="active site" description="Proton acceptor" evidence="20">
    <location>
        <position position="363"/>
    </location>
</feature>
<feature type="binding site" evidence="20">
    <location>
        <position position="155"/>
    </location>
    <ligand>
        <name>UDP-N-acetyl-alpha-D-glucosamine</name>
        <dbReference type="ChEBI" id="CHEBI:57705"/>
    </ligand>
</feature>
<feature type="domain" description="Nucleotidyl transferase" evidence="21">
    <location>
        <begin position="6"/>
        <end position="217"/>
    </location>
</feature>
<feature type="binding site" evidence="20">
    <location>
        <position position="73"/>
    </location>
    <ligand>
        <name>UDP-N-acetyl-alpha-D-glucosamine</name>
        <dbReference type="ChEBI" id="CHEBI:57705"/>
    </ligand>
</feature>
<dbReference type="GO" id="GO:0016020">
    <property type="term" value="C:membrane"/>
    <property type="evidence" value="ECO:0007669"/>
    <property type="project" value="GOC"/>
</dbReference>
<feature type="region of interest" description="N-acetyltransferase" evidence="20">
    <location>
        <begin position="252"/>
        <end position="459"/>
    </location>
</feature>
<dbReference type="Gene3D" id="2.160.10.10">
    <property type="entry name" value="Hexapeptide repeat proteins"/>
    <property type="match status" value="1"/>
</dbReference>
<feature type="binding site" evidence="20">
    <location>
        <position position="23"/>
    </location>
    <ligand>
        <name>UDP-N-acetyl-alpha-D-glucosamine</name>
        <dbReference type="ChEBI" id="CHEBI:57705"/>
    </ligand>
</feature>
<evidence type="ECO:0000256" key="6">
    <source>
        <dbReference type="ARBA" id="ARBA00022490"/>
    </source>
</evidence>
<evidence type="ECO:0000256" key="1">
    <source>
        <dbReference type="ARBA" id="ARBA00004496"/>
    </source>
</evidence>
<dbReference type="NCBIfam" id="NF010934">
    <property type="entry name" value="PRK14354.1"/>
    <property type="match status" value="1"/>
</dbReference>
<comment type="catalytic activity">
    <reaction evidence="17 20">
        <text>alpha-D-glucosamine 1-phosphate + acetyl-CoA = N-acetyl-alpha-D-glucosamine 1-phosphate + CoA + H(+)</text>
        <dbReference type="Rhea" id="RHEA:13725"/>
        <dbReference type="ChEBI" id="CHEBI:15378"/>
        <dbReference type="ChEBI" id="CHEBI:57287"/>
        <dbReference type="ChEBI" id="CHEBI:57288"/>
        <dbReference type="ChEBI" id="CHEBI:57776"/>
        <dbReference type="ChEBI" id="CHEBI:58516"/>
        <dbReference type="EC" id="2.3.1.157"/>
    </reaction>
</comment>
<feature type="region of interest" description="Linker" evidence="20">
    <location>
        <begin position="231"/>
        <end position="251"/>
    </location>
</feature>
<dbReference type="InterPro" id="IPR029044">
    <property type="entry name" value="Nucleotide-diphossugar_trans"/>
</dbReference>
<dbReference type="NCBIfam" id="TIGR01173">
    <property type="entry name" value="glmU"/>
    <property type="match status" value="1"/>
</dbReference>
<comment type="pathway">
    <text evidence="3 20">Nucleotide-sugar biosynthesis; UDP-N-acetyl-alpha-D-glucosamine biosynthesis; UDP-N-acetyl-alpha-D-glucosamine from N-acetyl-alpha-D-glucosamine 1-phosphate: step 1/1.</text>
</comment>
<evidence type="ECO:0000313" key="22">
    <source>
        <dbReference type="EMBL" id="SHH83476.1"/>
    </source>
</evidence>
<dbReference type="GO" id="GO:0003977">
    <property type="term" value="F:UDP-N-acetylglucosamine diphosphorylase activity"/>
    <property type="evidence" value="ECO:0007669"/>
    <property type="project" value="UniProtKB-UniRule"/>
</dbReference>
<dbReference type="RefSeq" id="WP_073011504.1">
    <property type="nucleotide sequence ID" value="NZ_FQXD01000015.1"/>
</dbReference>
<comment type="function">
    <text evidence="19 20">Catalyzes the last two sequential reactions in the de novo biosynthetic pathway for UDP-N-acetylglucosamine (UDP-GlcNAc). The C-terminal domain catalyzes the transfer of acetyl group from acetyl coenzyme A to glucosamine-1-phosphate (GlcN-1-P) to produce N-acetylglucosamine-1-phosphate (GlcNAc-1-P), which is converted into UDP-GlcNAc by the transfer of uridine 5-monophosphate (from uridine 5-triphosphate), a reaction catalyzed by the N-terminal domain.</text>
</comment>
<dbReference type="GO" id="GO:0006048">
    <property type="term" value="P:UDP-N-acetylglucosamine biosynthetic process"/>
    <property type="evidence" value="ECO:0007669"/>
    <property type="project" value="UniProtKB-UniPathway"/>
</dbReference>
<feature type="binding site" evidence="20">
    <location>
        <begin position="386"/>
        <end position="387"/>
    </location>
    <ligand>
        <name>acetyl-CoA</name>
        <dbReference type="ChEBI" id="CHEBI:57288"/>
    </ligand>
</feature>
<comment type="caution">
    <text evidence="20">Lacks conserved residue(s) required for the propagation of feature annotation.</text>
</comment>
<dbReference type="OrthoDB" id="9775031at2"/>
<keyword evidence="12 20" id="KW-0133">Cell shape</keyword>
<comment type="catalytic activity">
    <reaction evidence="18 20">
        <text>N-acetyl-alpha-D-glucosamine 1-phosphate + UTP + H(+) = UDP-N-acetyl-alpha-D-glucosamine + diphosphate</text>
        <dbReference type="Rhea" id="RHEA:13509"/>
        <dbReference type="ChEBI" id="CHEBI:15378"/>
        <dbReference type="ChEBI" id="CHEBI:33019"/>
        <dbReference type="ChEBI" id="CHEBI:46398"/>
        <dbReference type="ChEBI" id="CHEBI:57705"/>
        <dbReference type="ChEBI" id="CHEBI:57776"/>
        <dbReference type="EC" id="2.7.7.23"/>
    </reaction>
</comment>
<evidence type="ECO:0000256" key="3">
    <source>
        <dbReference type="ARBA" id="ARBA00005208"/>
    </source>
</evidence>
<dbReference type="Pfam" id="PF00132">
    <property type="entry name" value="Hexapep"/>
    <property type="match status" value="2"/>
</dbReference>
<evidence type="ECO:0000256" key="10">
    <source>
        <dbReference type="ARBA" id="ARBA00022737"/>
    </source>
</evidence>
<keyword evidence="10 20" id="KW-0677">Repeat</keyword>
<organism evidence="22 23">
    <name type="scientific">Virgibacillus chiguensis</name>
    <dbReference type="NCBI Taxonomy" id="411959"/>
    <lineage>
        <taxon>Bacteria</taxon>
        <taxon>Bacillati</taxon>
        <taxon>Bacillota</taxon>
        <taxon>Bacilli</taxon>
        <taxon>Bacillales</taxon>
        <taxon>Bacillaceae</taxon>
        <taxon>Virgibacillus</taxon>
    </lineage>
</organism>
<dbReference type="EC" id="2.7.7.23" evidence="20"/>
<feature type="region of interest" description="Pyrophosphorylase" evidence="20">
    <location>
        <begin position="1"/>
        <end position="230"/>
    </location>
</feature>
<dbReference type="UniPathway" id="UPA00113">
    <property type="reaction ID" value="UER00532"/>
</dbReference>
<feature type="binding site" evidence="20">
    <location>
        <position position="333"/>
    </location>
    <ligand>
        <name>UDP-N-acetyl-alpha-D-glucosamine</name>
        <dbReference type="ChEBI" id="CHEBI:57705"/>
    </ligand>
</feature>
<dbReference type="SUPFAM" id="SSF53448">
    <property type="entry name" value="Nucleotide-diphospho-sugar transferases"/>
    <property type="match status" value="1"/>
</dbReference>
<feature type="binding site" evidence="20">
    <location>
        <position position="423"/>
    </location>
    <ligand>
        <name>acetyl-CoA</name>
        <dbReference type="ChEBI" id="CHEBI:57288"/>
    </ligand>
</feature>
<dbReference type="PROSITE" id="PS00101">
    <property type="entry name" value="HEXAPEP_TRANSFERASES"/>
    <property type="match status" value="1"/>
</dbReference>
<feature type="binding site" evidence="20">
    <location>
        <position position="140"/>
    </location>
    <ligand>
        <name>UDP-N-acetyl-alpha-D-glucosamine</name>
        <dbReference type="ChEBI" id="CHEBI:57705"/>
    </ligand>
</feature>
<evidence type="ECO:0000256" key="5">
    <source>
        <dbReference type="ARBA" id="ARBA00007947"/>
    </source>
</evidence>
<feature type="binding site" evidence="20">
    <location>
        <position position="377"/>
    </location>
    <ligand>
        <name>UDP-N-acetyl-alpha-D-glucosamine</name>
        <dbReference type="ChEBI" id="CHEBI:57705"/>
    </ligand>
</feature>
<dbReference type="InterPro" id="IPR005835">
    <property type="entry name" value="NTP_transferase_dom"/>
</dbReference>
<feature type="binding site" evidence="20">
    <location>
        <position position="103"/>
    </location>
    <ligand>
        <name>Mg(2+)</name>
        <dbReference type="ChEBI" id="CHEBI:18420"/>
    </ligand>
</feature>
<comment type="similarity">
    <text evidence="5 20">In the N-terminal section; belongs to the N-acetylglucosamine-1-phosphate uridyltransferase family.</text>
</comment>
<proteinExistence type="inferred from homology"/>
<dbReference type="InterPro" id="IPR050065">
    <property type="entry name" value="GlmU-like"/>
</dbReference>
<dbReference type="GO" id="GO:0019134">
    <property type="term" value="F:glucosamine-1-phosphate N-acetyltransferase activity"/>
    <property type="evidence" value="ECO:0007669"/>
    <property type="project" value="UniProtKB-UniRule"/>
</dbReference>